<dbReference type="Pfam" id="PF10163">
    <property type="entry name" value="EnY2"/>
    <property type="match status" value="1"/>
</dbReference>
<comment type="caution">
    <text evidence="1">The sequence shown here is derived from an EMBL/GenBank/DDBJ whole genome shotgun (WGS) entry which is preliminary data.</text>
</comment>
<keyword evidence="2" id="KW-1185">Reference proteome</keyword>
<dbReference type="GO" id="GO:0000124">
    <property type="term" value="C:SAGA complex"/>
    <property type="evidence" value="ECO:0007669"/>
    <property type="project" value="InterPro"/>
</dbReference>
<dbReference type="EMBL" id="CAJVPK010008619">
    <property type="protein sequence ID" value="CAG8662024.1"/>
    <property type="molecule type" value="Genomic_DNA"/>
</dbReference>
<protein>
    <submittedName>
        <fullName evidence="1">4918_t:CDS:1</fullName>
    </submittedName>
</protein>
<proteinExistence type="predicted"/>
<reference evidence="1" key="1">
    <citation type="submission" date="2021-06" db="EMBL/GenBank/DDBJ databases">
        <authorList>
            <person name="Kallberg Y."/>
            <person name="Tangrot J."/>
            <person name="Rosling A."/>
        </authorList>
    </citation>
    <scope>NUCLEOTIDE SEQUENCE</scope>
    <source>
        <strain evidence="1">AZ414A</strain>
    </source>
</reference>
<name>A0A9N9E253_9GLOM</name>
<organism evidence="1 2">
    <name type="scientific">Diversispora eburnea</name>
    <dbReference type="NCBI Taxonomy" id="1213867"/>
    <lineage>
        <taxon>Eukaryota</taxon>
        <taxon>Fungi</taxon>
        <taxon>Fungi incertae sedis</taxon>
        <taxon>Mucoromycota</taxon>
        <taxon>Glomeromycotina</taxon>
        <taxon>Glomeromycetes</taxon>
        <taxon>Diversisporales</taxon>
        <taxon>Diversisporaceae</taxon>
        <taxon>Diversispora</taxon>
    </lineage>
</organism>
<accession>A0A9N9E253</accession>
<dbReference type="GO" id="GO:0006406">
    <property type="term" value="P:mRNA export from nucleus"/>
    <property type="evidence" value="ECO:0007669"/>
    <property type="project" value="InterPro"/>
</dbReference>
<feature type="non-terminal residue" evidence="1">
    <location>
        <position position="1"/>
    </location>
</feature>
<feature type="non-terminal residue" evidence="1">
    <location>
        <position position="74"/>
    </location>
</feature>
<dbReference type="AlphaFoldDB" id="A0A9N9E253"/>
<evidence type="ECO:0000313" key="1">
    <source>
        <dbReference type="EMBL" id="CAG8662024.1"/>
    </source>
</evidence>
<dbReference type="GO" id="GO:0003713">
    <property type="term" value="F:transcription coactivator activity"/>
    <property type="evidence" value="ECO:0007669"/>
    <property type="project" value="InterPro"/>
</dbReference>
<dbReference type="Proteomes" id="UP000789706">
    <property type="component" value="Unassembled WGS sequence"/>
</dbReference>
<dbReference type="OrthoDB" id="6221744at2759"/>
<dbReference type="GO" id="GO:0005643">
    <property type="term" value="C:nuclear pore"/>
    <property type="evidence" value="ECO:0007669"/>
    <property type="project" value="InterPro"/>
</dbReference>
<sequence>LKSLLVKKLRDSGWTNNVKKRCGEIIKAEGADKIKISQLEDAVLSYEMLPEEVKIELLQQISDSLDSIISSKEK</sequence>
<evidence type="ECO:0000313" key="2">
    <source>
        <dbReference type="Proteomes" id="UP000789706"/>
    </source>
</evidence>
<dbReference type="Gene3D" id="1.10.246.140">
    <property type="match status" value="1"/>
</dbReference>
<dbReference type="InterPro" id="IPR038212">
    <property type="entry name" value="TF_EnY2_sf"/>
</dbReference>
<dbReference type="InterPro" id="IPR018783">
    <property type="entry name" value="TF_ENY2"/>
</dbReference>
<gene>
    <name evidence="1" type="ORF">DEBURN_LOCUS11791</name>
</gene>